<feature type="domain" description="Purine catabolism PurC-like" evidence="1">
    <location>
        <begin position="7"/>
        <end position="128"/>
    </location>
</feature>
<feature type="domain" description="PucR C-terminal helix-turn-helix" evidence="2">
    <location>
        <begin position="441"/>
        <end position="499"/>
    </location>
</feature>
<organism evidence="3 4">
    <name type="scientific">Carbonactinospora thermoautotrophica</name>
    <dbReference type="NCBI Taxonomy" id="1469144"/>
    <lineage>
        <taxon>Bacteria</taxon>
        <taxon>Bacillati</taxon>
        <taxon>Actinomycetota</taxon>
        <taxon>Actinomycetes</taxon>
        <taxon>Kitasatosporales</taxon>
        <taxon>Carbonactinosporaceae</taxon>
        <taxon>Carbonactinospora</taxon>
    </lineage>
</organism>
<keyword evidence="4" id="KW-1185">Reference proteome</keyword>
<protein>
    <submittedName>
        <fullName evidence="3">Transcriptional regulator</fullName>
    </submittedName>
</protein>
<name>A0A132MT23_9ACTN</name>
<dbReference type="InterPro" id="IPR042070">
    <property type="entry name" value="PucR_C-HTH_sf"/>
</dbReference>
<gene>
    <name evidence="3" type="ORF">LI90_2021</name>
</gene>
<dbReference type="InterPro" id="IPR025736">
    <property type="entry name" value="PucR_C-HTH_dom"/>
</dbReference>
<evidence type="ECO:0000259" key="1">
    <source>
        <dbReference type="Pfam" id="PF07905"/>
    </source>
</evidence>
<sequence>MLPTLAEVLALPAVAAAAPEVLHGDPGTCPVRWVHSSEIYEMGPLLRGGELLLTTGLGLHGRTARAQAAYVDALADAGLSALALELGRTFGEVPAPVLEAARRRDLPLIALHQVVPFAAIVEAFHELLLRRRVASLRLGELIWQELLGAVMGRRGLPELLATVAALAGCPAHLVAADGRLVASSGSDGPAVEPGRVDPDGRGWLAQPVRVHGQVWGTLLLAGRRTARRAAVLERAATAVALELLRAGDVADRDRMAQALIQDLLSGRVISAAELSRRGELAGFPMAPGRPVFGLAVAVERRASGHAIRTEVAAVTRTSFGPCLVAEIDHDVVAVTTAPGGEDELRTRLAALAEELGRGHVLLAVAAGAPGDPTALGRSLAEAREAVGIARRLGVRNRVLLARDVGVYRLLARLDRDAELGRFLREQLGPLLDHDATHGTDLVRTLDAYLTHGLSKTAAAAALGVRRQTLYNRLARIESVLGALPLADHERRTALGLALLGWRLRTGLDPTSRVPAR</sequence>
<dbReference type="PATRIC" id="fig|1469144.10.peg.2192"/>
<dbReference type="AlphaFoldDB" id="A0A132MT23"/>
<evidence type="ECO:0000259" key="2">
    <source>
        <dbReference type="Pfam" id="PF13556"/>
    </source>
</evidence>
<reference evidence="4" key="1">
    <citation type="submission" date="2015-04" db="EMBL/GenBank/DDBJ databases">
        <title>Physiological reanalysis, assessment of diazotrophy, and genome sequences of multiple isolates of Streptomyces thermoautotrophicus.</title>
        <authorList>
            <person name="MacKellar D.C."/>
            <person name="Lieber L."/>
            <person name="Norman J."/>
            <person name="Bolger A."/>
            <person name="Tobin C."/>
            <person name="Murray J.W."/>
            <person name="Chang R."/>
            <person name="Ford T."/>
            <person name="Nguyen P.Q."/>
            <person name="Woodward J."/>
            <person name="Permingeat H."/>
            <person name="Joshi N.S."/>
            <person name="Silver P.A."/>
            <person name="Usadel B."/>
            <person name="Rutherford A.W."/>
            <person name="Friesen M."/>
            <person name="Prell J."/>
        </authorList>
    </citation>
    <scope>NUCLEOTIDE SEQUENCE [LARGE SCALE GENOMIC DNA]</scope>
    <source>
        <strain evidence="4">H1</strain>
    </source>
</reference>
<dbReference type="PANTHER" id="PTHR33744">
    <property type="entry name" value="CARBOHYDRATE DIACID REGULATOR"/>
    <property type="match status" value="1"/>
</dbReference>
<dbReference type="InterPro" id="IPR012914">
    <property type="entry name" value="PucR_dom"/>
</dbReference>
<dbReference type="Gene3D" id="1.10.10.2840">
    <property type="entry name" value="PucR C-terminal helix-turn-helix domain"/>
    <property type="match status" value="1"/>
</dbReference>
<proteinExistence type="predicted"/>
<dbReference type="PANTHER" id="PTHR33744:SF1">
    <property type="entry name" value="DNA-BINDING TRANSCRIPTIONAL ACTIVATOR ADER"/>
    <property type="match status" value="1"/>
</dbReference>
<comment type="caution">
    <text evidence="3">The sequence shown here is derived from an EMBL/GenBank/DDBJ whole genome shotgun (WGS) entry which is preliminary data.</text>
</comment>
<dbReference type="Pfam" id="PF13556">
    <property type="entry name" value="HTH_30"/>
    <property type="match status" value="1"/>
</dbReference>
<evidence type="ECO:0000313" key="4">
    <source>
        <dbReference type="Proteomes" id="UP000070188"/>
    </source>
</evidence>
<dbReference type="InterPro" id="IPR051448">
    <property type="entry name" value="CdaR-like_regulators"/>
</dbReference>
<dbReference type="RefSeq" id="WP_066887050.1">
    <property type="nucleotide sequence ID" value="NZ_LAXD01000001.1"/>
</dbReference>
<dbReference type="EMBL" id="LAXD01000001">
    <property type="protein sequence ID" value="KWX00993.1"/>
    <property type="molecule type" value="Genomic_DNA"/>
</dbReference>
<evidence type="ECO:0000313" key="3">
    <source>
        <dbReference type="EMBL" id="KWX00993.1"/>
    </source>
</evidence>
<dbReference type="STRING" id="1469144.LI90_2021"/>
<accession>A0A132MT23</accession>
<dbReference type="OrthoDB" id="2973014at2"/>
<dbReference type="Pfam" id="PF07905">
    <property type="entry name" value="PucR"/>
    <property type="match status" value="1"/>
</dbReference>
<dbReference type="Proteomes" id="UP000070188">
    <property type="component" value="Unassembled WGS sequence"/>
</dbReference>